<dbReference type="AlphaFoldDB" id="A0A090LDD9"/>
<evidence type="ECO:0000313" key="7">
    <source>
        <dbReference type="WormBase" id="SRAE_2000081800"/>
    </source>
</evidence>
<evidence type="ECO:0000313" key="5">
    <source>
        <dbReference type="Proteomes" id="UP000035682"/>
    </source>
</evidence>
<feature type="domain" description="Cullin N-terminal" evidence="3">
    <location>
        <begin position="28"/>
        <end position="277"/>
    </location>
</feature>
<organism evidence="4">
    <name type="scientific">Strongyloides ratti</name>
    <name type="common">Parasitic roundworm</name>
    <dbReference type="NCBI Taxonomy" id="34506"/>
    <lineage>
        <taxon>Eukaryota</taxon>
        <taxon>Metazoa</taxon>
        <taxon>Ecdysozoa</taxon>
        <taxon>Nematoda</taxon>
        <taxon>Chromadorea</taxon>
        <taxon>Rhabditida</taxon>
        <taxon>Tylenchina</taxon>
        <taxon>Panagrolaimomorpha</taxon>
        <taxon>Strongyloidoidea</taxon>
        <taxon>Strongyloididae</taxon>
        <taxon>Strongyloides</taxon>
    </lineage>
</organism>
<dbReference type="SUPFAM" id="SSF74788">
    <property type="entry name" value="Cullin repeat-like"/>
    <property type="match status" value="1"/>
</dbReference>
<comment type="similarity">
    <text evidence="1">Belongs to the cullin family.</text>
</comment>
<dbReference type="EMBL" id="LN609529">
    <property type="protein sequence ID" value="CEF66148.1"/>
    <property type="molecule type" value="Genomic_DNA"/>
</dbReference>
<keyword evidence="5" id="KW-1185">Reference proteome</keyword>
<accession>A0A090LDD9</accession>
<gene>
    <name evidence="4 6 7" type="ORF">SRAE_2000081800</name>
</gene>
<dbReference type="RefSeq" id="XP_024505348.1">
    <property type="nucleotide sequence ID" value="XM_024651697.1"/>
</dbReference>
<dbReference type="STRING" id="34506.A0A090LDD9"/>
<dbReference type="InterPro" id="IPR001373">
    <property type="entry name" value="Cullin_N"/>
</dbReference>
<reference evidence="6" key="2">
    <citation type="submission" date="2020-12" db="UniProtKB">
        <authorList>
            <consortium name="WormBaseParasite"/>
        </authorList>
    </citation>
    <scope>IDENTIFICATION</scope>
</reference>
<dbReference type="Proteomes" id="UP000035682">
    <property type="component" value="Unplaced"/>
</dbReference>
<dbReference type="InterPro" id="IPR045093">
    <property type="entry name" value="Cullin"/>
</dbReference>
<dbReference type="Pfam" id="PF00888">
    <property type="entry name" value="Cullin"/>
    <property type="match status" value="1"/>
</dbReference>
<dbReference type="GO" id="GO:0031625">
    <property type="term" value="F:ubiquitin protein ligase binding"/>
    <property type="evidence" value="ECO:0007669"/>
    <property type="project" value="InterPro"/>
</dbReference>
<dbReference type="WBParaSite" id="SRAE_2000081800.1">
    <property type="protein sequence ID" value="SRAE_2000081800.1"/>
    <property type="gene ID" value="WBGene00261018"/>
</dbReference>
<reference evidence="4 5" key="1">
    <citation type="submission" date="2014-09" db="EMBL/GenBank/DDBJ databases">
        <authorList>
            <person name="Martin A.A."/>
        </authorList>
    </citation>
    <scope>NUCLEOTIDE SEQUENCE</scope>
    <source>
        <strain evidence="5">ED321</strain>
        <strain evidence="4">ED321 Heterogonic</strain>
    </source>
</reference>
<evidence type="ECO:0000256" key="1">
    <source>
        <dbReference type="ARBA" id="ARBA00006019"/>
    </source>
</evidence>
<evidence type="ECO:0000313" key="4">
    <source>
        <dbReference type="EMBL" id="CEF66148.1"/>
    </source>
</evidence>
<keyword evidence="2" id="KW-0833">Ubl conjugation pathway</keyword>
<dbReference type="OrthoDB" id="27073at2759"/>
<dbReference type="InterPro" id="IPR016159">
    <property type="entry name" value="Cullin_repeat-like_dom_sf"/>
</dbReference>
<dbReference type="OMA" id="GANCINR"/>
<dbReference type="GeneID" id="36378512"/>
<dbReference type="CTD" id="36378512"/>
<sequence length="277" mass="32746">MICLSVEEKSRLETKLRELLMEKSLCLNSCSPKKSMEIYNLVYSYCIKLRKCKKKAVRSLVEVNNSTLDKNEIIGREIFSILKNFVIRHLKVACLELNNYKGVSLLESYNEYWNKFLIFITIADAGFGYINKFCNIAMLLNQFKEHFFLNLLYPTRSTVLELINNERNLGITYNSLLISSVLKSYIFMGMANSDALNYEEYLVVYTLKSFDLPEINIYVDFFERKYLEEITVFYCQKSTEYLQNNSLLQYFIYINKIIKDEQDRCLRYMSPQTSNKL</sequence>
<proteinExistence type="inferred from homology"/>
<evidence type="ECO:0000259" key="3">
    <source>
        <dbReference type="Pfam" id="PF00888"/>
    </source>
</evidence>
<dbReference type="GO" id="GO:0006511">
    <property type="term" value="P:ubiquitin-dependent protein catabolic process"/>
    <property type="evidence" value="ECO:0007669"/>
    <property type="project" value="InterPro"/>
</dbReference>
<evidence type="ECO:0000256" key="2">
    <source>
        <dbReference type="ARBA" id="ARBA00022786"/>
    </source>
</evidence>
<dbReference type="Gene3D" id="1.20.1310.10">
    <property type="entry name" value="Cullin Repeats"/>
    <property type="match status" value="2"/>
</dbReference>
<dbReference type="PANTHER" id="PTHR11932">
    <property type="entry name" value="CULLIN"/>
    <property type="match status" value="1"/>
</dbReference>
<name>A0A090LDD9_STRRB</name>
<protein>
    <submittedName>
        <fullName evidence="4 6">Cullin, N-terminal domain and Cullin repeat-like-containing domain-containing protein</fullName>
    </submittedName>
</protein>
<evidence type="ECO:0000313" key="6">
    <source>
        <dbReference type="WBParaSite" id="SRAE_2000081800.1"/>
    </source>
</evidence>
<dbReference type="WormBase" id="SRAE_2000081800">
    <property type="protein sequence ID" value="SRP10682"/>
    <property type="gene ID" value="WBGene00261018"/>
</dbReference>